<dbReference type="InterPro" id="IPR000866">
    <property type="entry name" value="AhpC/TSA"/>
</dbReference>
<dbReference type="PROSITE" id="PS51352">
    <property type="entry name" value="THIOREDOXIN_2"/>
    <property type="match status" value="1"/>
</dbReference>
<gene>
    <name evidence="7" type="ORF">BST85_04355</name>
</gene>
<keyword evidence="3" id="KW-1015">Disulfide bond</keyword>
<comment type="caution">
    <text evidence="7">The sequence shown here is derived from an EMBL/GenBank/DDBJ whole genome shotgun (WGS) entry which is preliminary data.</text>
</comment>
<protein>
    <recommendedName>
        <fullName evidence="6">Thioredoxin domain-containing protein</fullName>
    </recommendedName>
</protein>
<evidence type="ECO:0000256" key="1">
    <source>
        <dbReference type="ARBA" id="ARBA00004196"/>
    </source>
</evidence>
<dbReference type="InterPro" id="IPR013766">
    <property type="entry name" value="Thioredoxin_domain"/>
</dbReference>
<dbReference type="InterPro" id="IPR036249">
    <property type="entry name" value="Thioredoxin-like_sf"/>
</dbReference>
<name>A0A2S7KNL7_9FLAO</name>
<organism evidence="7 8">
    <name type="scientific">Aureitalea marina</name>
    <dbReference type="NCBI Taxonomy" id="930804"/>
    <lineage>
        <taxon>Bacteria</taxon>
        <taxon>Pseudomonadati</taxon>
        <taxon>Bacteroidota</taxon>
        <taxon>Flavobacteriia</taxon>
        <taxon>Flavobacteriales</taxon>
        <taxon>Flavobacteriaceae</taxon>
        <taxon>Aureitalea</taxon>
    </lineage>
</organism>
<dbReference type="PANTHER" id="PTHR42852">
    <property type="entry name" value="THIOL:DISULFIDE INTERCHANGE PROTEIN DSBE"/>
    <property type="match status" value="1"/>
</dbReference>
<dbReference type="Pfam" id="PF14289">
    <property type="entry name" value="DUF4369"/>
    <property type="match status" value="1"/>
</dbReference>
<dbReference type="InterPro" id="IPR050553">
    <property type="entry name" value="Thioredoxin_ResA/DsbE_sf"/>
</dbReference>
<dbReference type="Pfam" id="PF00578">
    <property type="entry name" value="AhpC-TSA"/>
    <property type="match status" value="1"/>
</dbReference>
<evidence type="ECO:0000256" key="4">
    <source>
        <dbReference type="ARBA" id="ARBA00023284"/>
    </source>
</evidence>
<dbReference type="GO" id="GO:0016209">
    <property type="term" value="F:antioxidant activity"/>
    <property type="evidence" value="ECO:0007669"/>
    <property type="project" value="InterPro"/>
</dbReference>
<accession>A0A2S7KNL7</accession>
<dbReference type="InterPro" id="IPR025380">
    <property type="entry name" value="DUF4369"/>
</dbReference>
<evidence type="ECO:0000256" key="5">
    <source>
        <dbReference type="SAM" id="Coils"/>
    </source>
</evidence>
<dbReference type="AlphaFoldDB" id="A0A2S7KNL7"/>
<dbReference type="SUPFAM" id="SSF52833">
    <property type="entry name" value="Thioredoxin-like"/>
    <property type="match status" value="1"/>
</dbReference>
<dbReference type="RefSeq" id="WP_181039951.1">
    <property type="nucleotide sequence ID" value="NZ_MQUB01000001.1"/>
</dbReference>
<sequence length="372" mass="42616">MRRLICLFITLGFISCSTDKDQYQLAGDARGYSDGTKVYVYSVYGDNRPLIMDTLSIVSGKFGSQYAFSDLPSLNYLTVENTQANVIFFPEWKEVQVNIYKDSLDASYATGGTQNDDYYTFSRQIDTYNEQKQEQVQKYQQARREQDNLLASQIQQQNLALVGEETQYKKKYIKDHSESLFSLMLLSEMLNRKQITAAETKQLYAGFGPNLTDTQIAKNLEDTMTNLAKAEVGSVAPDFSGPTPDGKTLSLKDAMGKYTIIDFWASWCKPCRRENPNVVRAYNKYHDKGLNIISVSLDRNGQRDRWIHAIEDDKMDWYHISHLKFWQDPIARQYNVKAIPATFLLDEDGNIIDKNLRGQALHDKLATLMKTP</sequence>
<proteinExistence type="predicted"/>
<evidence type="ECO:0000259" key="6">
    <source>
        <dbReference type="PROSITE" id="PS51352"/>
    </source>
</evidence>
<feature type="coiled-coil region" evidence="5">
    <location>
        <begin position="125"/>
        <end position="152"/>
    </location>
</feature>
<dbReference type="GO" id="GO:0016491">
    <property type="term" value="F:oxidoreductase activity"/>
    <property type="evidence" value="ECO:0007669"/>
    <property type="project" value="InterPro"/>
</dbReference>
<keyword evidence="4" id="KW-0676">Redox-active center</keyword>
<dbReference type="PANTHER" id="PTHR42852:SF6">
    <property type="entry name" value="THIOL:DISULFIDE INTERCHANGE PROTEIN DSBE"/>
    <property type="match status" value="1"/>
</dbReference>
<evidence type="ECO:0000256" key="3">
    <source>
        <dbReference type="ARBA" id="ARBA00023157"/>
    </source>
</evidence>
<evidence type="ECO:0000313" key="7">
    <source>
        <dbReference type="EMBL" id="PQB04219.1"/>
    </source>
</evidence>
<dbReference type="EMBL" id="MQUB01000001">
    <property type="protein sequence ID" value="PQB04219.1"/>
    <property type="molecule type" value="Genomic_DNA"/>
</dbReference>
<dbReference type="Proteomes" id="UP000239800">
    <property type="component" value="Unassembled WGS sequence"/>
</dbReference>
<evidence type="ECO:0000256" key="2">
    <source>
        <dbReference type="ARBA" id="ARBA00022748"/>
    </source>
</evidence>
<dbReference type="Gene3D" id="3.40.30.10">
    <property type="entry name" value="Glutaredoxin"/>
    <property type="match status" value="1"/>
</dbReference>
<feature type="domain" description="Thioredoxin" evidence="6">
    <location>
        <begin position="230"/>
        <end position="372"/>
    </location>
</feature>
<dbReference type="GO" id="GO:0030313">
    <property type="term" value="C:cell envelope"/>
    <property type="evidence" value="ECO:0007669"/>
    <property type="project" value="UniProtKB-SubCell"/>
</dbReference>
<keyword evidence="2" id="KW-0201">Cytochrome c-type biogenesis</keyword>
<evidence type="ECO:0000313" key="8">
    <source>
        <dbReference type="Proteomes" id="UP000239800"/>
    </source>
</evidence>
<reference evidence="7 8" key="1">
    <citation type="submission" date="2016-11" db="EMBL/GenBank/DDBJ databases">
        <title>Trade-off between light-utilization and light-protection in marine flavobacteria.</title>
        <authorList>
            <person name="Kumagai Y."/>
        </authorList>
    </citation>
    <scope>NUCLEOTIDE SEQUENCE [LARGE SCALE GENOMIC DNA]</scope>
    <source>
        <strain evidence="7 8">NBRC 107741</strain>
    </source>
</reference>
<keyword evidence="8" id="KW-1185">Reference proteome</keyword>
<keyword evidence="5" id="KW-0175">Coiled coil</keyword>
<comment type="subcellular location">
    <subcellularLocation>
        <location evidence="1">Cell envelope</location>
    </subcellularLocation>
</comment>
<dbReference type="GO" id="GO:0017004">
    <property type="term" value="P:cytochrome complex assembly"/>
    <property type="evidence" value="ECO:0007669"/>
    <property type="project" value="UniProtKB-KW"/>
</dbReference>
<dbReference type="PROSITE" id="PS51257">
    <property type="entry name" value="PROKAR_LIPOPROTEIN"/>
    <property type="match status" value="1"/>
</dbReference>
<dbReference type="CDD" id="cd02966">
    <property type="entry name" value="TlpA_like_family"/>
    <property type="match status" value="1"/>
</dbReference>